<dbReference type="PROSITE" id="PS51292">
    <property type="entry name" value="ZF_RING_CH"/>
    <property type="match status" value="1"/>
</dbReference>
<comment type="subcellular location">
    <subcellularLocation>
        <location evidence="2">Membrane</location>
        <topology evidence="2">Multi-pass membrane protein</topology>
    </subcellularLocation>
</comment>
<proteinExistence type="predicted"/>
<dbReference type="GO" id="GO:0061630">
    <property type="term" value="F:ubiquitin protein ligase activity"/>
    <property type="evidence" value="ECO:0007669"/>
    <property type="project" value="UniProtKB-EC"/>
</dbReference>
<dbReference type="EC" id="2.3.2.27" evidence="4"/>
<feature type="transmembrane region" description="Helical" evidence="13">
    <location>
        <begin position="137"/>
        <end position="160"/>
    </location>
</feature>
<dbReference type="Pfam" id="PF12906">
    <property type="entry name" value="RINGv"/>
    <property type="match status" value="1"/>
</dbReference>
<evidence type="ECO:0000256" key="10">
    <source>
        <dbReference type="ARBA" id="ARBA00022833"/>
    </source>
</evidence>
<dbReference type="InterPro" id="IPR013083">
    <property type="entry name" value="Znf_RING/FYVE/PHD"/>
</dbReference>
<evidence type="ECO:0000256" key="5">
    <source>
        <dbReference type="ARBA" id="ARBA00022679"/>
    </source>
</evidence>
<evidence type="ECO:0000256" key="1">
    <source>
        <dbReference type="ARBA" id="ARBA00000900"/>
    </source>
</evidence>
<dbReference type="EMBL" id="JAUIZM010000001">
    <property type="protein sequence ID" value="KAK1402499.1"/>
    <property type="molecule type" value="Genomic_DNA"/>
</dbReference>
<keyword evidence="9" id="KW-0833">Ubl conjugation pathway</keyword>
<evidence type="ECO:0000259" key="14">
    <source>
        <dbReference type="PROSITE" id="PS51292"/>
    </source>
</evidence>
<feature type="transmembrane region" description="Helical" evidence="13">
    <location>
        <begin position="871"/>
        <end position="893"/>
    </location>
</feature>
<dbReference type="Gene3D" id="3.30.40.10">
    <property type="entry name" value="Zinc/RING finger domain, C3HC4 (zinc finger)"/>
    <property type="match status" value="1"/>
</dbReference>
<dbReference type="InterPro" id="IPR011016">
    <property type="entry name" value="Znf_RING-CH"/>
</dbReference>
<accession>A0AAD8NA97</accession>
<dbReference type="InterPro" id="IPR056521">
    <property type="entry name" value="MARCHF6-like_C"/>
</dbReference>
<dbReference type="Pfam" id="PF23113">
    <property type="entry name" value="MARCHF6_C"/>
    <property type="match status" value="1"/>
</dbReference>
<feature type="transmembrane region" description="Helical" evidence="13">
    <location>
        <begin position="349"/>
        <end position="371"/>
    </location>
</feature>
<name>A0AAD8NA97_9APIA</name>
<evidence type="ECO:0000256" key="11">
    <source>
        <dbReference type="ARBA" id="ARBA00022989"/>
    </source>
</evidence>
<keyword evidence="11 13" id="KW-1133">Transmembrane helix</keyword>
<evidence type="ECO:0000256" key="7">
    <source>
        <dbReference type="ARBA" id="ARBA00022723"/>
    </source>
</evidence>
<dbReference type="GO" id="GO:0005789">
    <property type="term" value="C:endoplasmic reticulum membrane"/>
    <property type="evidence" value="ECO:0007669"/>
    <property type="project" value="TreeGrafter"/>
</dbReference>
<feature type="transmembrane region" description="Helical" evidence="13">
    <location>
        <begin position="1000"/>
        <end position="1019"/>
    </location>
</feature>
<feature type="transmembrane region" description="Helical" evidence="13">
    <location>
        <begin position="905"/>
        <end position="922"/>
    </location>
</feature>
<feature type="transmembrane region" description="Helical" evidence="13">
    <location>
        <begin position="189"/>
        <end position="208"/>
    </location>
</feature>
<feature type="transmembrane region" description="Helical" evidence="13">
    <location>
        <begin position="657"/>
        <end position="676"/>
    </location>
</feature>
<comment type="catalytic activity">
    <reaction evidence="1">
        <text>S-ubiquitinyl-[E2 ubiquitin-conjugating enzyme]-L-cysteine + [acceptor protein]-L-lysine = [E2 ubiquitin-conjugating enzyme]-L-cysteine + N(6)-ubiquitinyl-[acceptor protein]-L-lysine.</text>
        <dbReference type="EC" id="2.3.2.27"/>
    </reaction>
</comment>
<feature type="transmembrane region" description="Helical" evidence="13">
    <location>
        <begin position="618"/>
        <end position="637"/>
    </location>
</feature>
<evidence type="ECO:0000313" key="15">
    <source>
        <dbReference type="EMBL" id="KAK1402499.1"/>
    </source>
</evidence>
<keyword evidence="6 13" id="KW-0812">Transmembrane</keyword>
<dbReference type="GO" id="GO:0036503">
    <property type="term" value="P:ERAD pathway"/>
    <property type="evidence" value="ECO:0007669"/>
    <property type="project" value="TreeGrafter"/>
</dbReference>
<evidence type="ECO:0000256" key="12">
    <source>
        <dbReference type="ARBA" id="ARBA00023136"/>
    </source>
</evidence>
<feature type="transmembrane region" description="Helical" evidence="13">
    <location>
        <begin position="482"/>
        <end position="501"/>
    </location>
</feature>
<dbReference type="Proteomes" id="UP001237642">
    <property type="component" value="Unassembled WGS sequence"/>
</dbReference>
<keyword evidence="8" id="KW-0863">Zinc-finger</keyword>
<feature type="transmembrane region" description="Helical" evidence="13">
    <location>
        <begin position="513"/>
        <end position="532"/>
    </location>
</feature>
<dbReference type="CDD" id="cd16702">
    <property type="entry name" value="RING_CH-C4HC3_MARCH6"/>
    <property type="match status" value="1"/>
</dbReference>
<feature type="transmembrane region" description="Helical" evidence="13">
    <location>
        <begin position="688"/>
        <end position="707"/>
    </location>
</feature>
<reference evidence="15" key="2">
    <citation type="submission" date="2023-05" db="EMBL/GenBank/DDBJ databases">
        <authorList>
            <person name="Schelkunov M.I."/>
        </authorList>
    </citation>
    <scope>NUCLEOTIDE SEQUENCE</scope>
    <source>
        <strain evidence="15">Hsosn_3</strain>
        <tissue evidence="15">Leaf</tissue>
    </source>
</reference>
<evidence type="ECO:0000256" key="2">
    <source>
        <dbReference type="ARBA" id="ARBA00004141"/>
    </source>
</evidence>
<evidence type="ECO:0000256" key="6">
    <source>
        <dbReference type="ARBA" id="ARBA00022692"/>
    </source>
</evidence>
<evidence type="ECO:0000256" key="13">
    <source>
        <dbReference type="SAM" id="Phobius"/>
    </source>
</evidence>
<comment type="pathway">
    <text evidence="3">Protein modification; protein ubiquitination.</text>
</comment>
<keyword evidence="5" id="KW-0808">Transferase</keyword>
<sequence length="1096" mass="122822">MEIAPAIASSSSQIETNLNNNSNNTHIENKNVSSKFGYDFFSRKFDDDEDEDMCRICRNGGDAENPLRYPCACSGSIKFVHQDCLLQWLNHSNARTCEVCKHPFSFSPVYAENAPMRLPVHEFLMGIAMKACHVLQFFVRLSFVLSVWLLIIPFITFWIWRLAFVRSFAEAYKLFVGHISTTAVLTDCLHGFLLSASIVFIFLGVTSLRDYFRHLREIRVQDGDRDAGDRNGAGVARGHPIQANRVDDGNGIDAGGAQGVAGAGQLIRRNAENVAVRWEMQEARLEAHMEQIFDGMDDADGGEDVPFDELVGMQGPVFHLVENAVTVLASNMIFIGVVILVPFTLGRVIVYYLFWLLSSATTPVLAAVVSFTESTVSLANATMSKALLAGTNMTSNNHETLVNQVAEKMRSNASVLADLSNNGTATLSTDLLKGAAAHGTSRLSDFTTLAVGYMFIFSLVFFYLGMMALIRYVKGEPLAVGRFYGIATIVETVPSLFRQFLAAMRHLLTMIKVAFLLVIELGVFPFICGWWLDVCTVRMFGKSIAERVDFFSVSPLASSVIHWIVGIVYMLQISIFVSLLRGVLRNGVLYFLRDPADPNYNPFRDLIDDPVHKHARRLLLSVAVYGSLIVMLVYLPVKLAMQVAPSIFPLDISVYDPVTEIPVFMLLSQICIPFAIKHFKLRTTIKSLLRYWFAAVGCTLVLTDFLLPAPEDNNVQENGNAEPLRQDGQQPQLGGQQALQGLVPNALNSNRHSEASAIIAEDYDNDEESDTERYSFVLRVVLLLVVAWMTLLVFNSALVVIPVWLGRALFNAVPLLPVTHGIKCNDLYSFVIGSYVCCTAVATNEYIITRRTAYLLNHIWKWCGILLKSSALLSIWIFVIPVLIGLLFELLVIAPIRVPVDESPIFLLYQDWALGLIFLKIWTRLVMLDHMMPLVLVDESWRVKFERVRENGFSRLQGFWVLREIVHPIIMKLLTALCVPYVLARGVFPFFGYPVVINSAVYRFAWLGCLLFGLVCFCAKRFHVWFTNLHNSIRDDLYLIGRRLHNFREDKDARQIVSEVVLATHDPNVEDSGSSAQNGEGADTGLRQRHVIRQDA</sequence>
<keyword evidence="12 13" id="KW-0472">Membrane</keyword>
<comment type="caution">
    <text evidence="15">The sequence shown here is derived from an EMBL/GenBank/DDBJ whole genome shotgun (WGS) entry which is preliminary data.</text>
</comment>
<evidence type="ECO:0000256" key="9">
    <source>
        <dbReference type="ARBA" id="ARBA00022786"/>
    </source>
</evidence>
<dbReference type="FunFam" id="3.30.40.10:FF:000288">
    <property type="entry name" value="Probable E3 ubiquitin ligase SUD1"/>
    <property type="match status" value="1"/>
</dbReference>
<evidence type="ECO:0000256" key="4">
    <source>
        <dbReference type="ARBA" id="ARBA00012483"/>
    </source>
</evidence>
<dbReference type="PANTHER" id="PTHR13145">
    <property type="entry name" value="SSM4 PROTEIN"/>
    <property type="match status" value="1"/>
</dbReference>
<feature type="transmembrane region" description="Helical" evidence="13">
    <location>
        <begin position="323"/>
        <end position="343"/>
    </location>
</feature>
<keyword evidence="10" id="KW-0862">Zinc</keyword>
<reference evidence="15" key="1">
    <citation type="submission" date="2023-02" db="EMBL/GenBank/DDBJ databases">
        <title>Genome of toxic invasive species Heracleum sosnowskyi carries increased number of genes despite the absence of recent whole-genome duplications.</title>
        <authorList>
            <person name="Schelkunov M."/>
            <person name="Shtratnikova V."/>
            <person name="Makarenko M."/>
            <person name="Klepikova A."/>
            <person name="Omelchenko D."/>
            <person name="Novikova G."/>
            <person name="Obukhova E."/>
            <person name="Bogdanov V."/>
            <person name="Penin A."/>
            <person name="Logacheva M."/>
        </authorList>
    </citation>
    <scope>NUCLEOTIDE SEQUENCE</scope>
    <source>
        <strain evidence="15">Hsosn_3</strain>
        <tissue evidence="15">Leaf</tissue>
    </source>
</reference>
<feature type="transmembrane region" description="Helical" evidence="13">
    <location>
        <begin position="560"/>
        <end position="584"/>
    </location>
</feature>
<feature type="transmembrane region" description="Helical" evidence="13">
    <location>
        <begin position="450"/>
        <end position="470"/>
    </location>
</feature>
<feature type="domain" description="RING-CH-type" evidence="14">
    <location>
        <begin position="46"/>
        <end position="107"/>
    </location>
</feature>
<protein>
    <recommendedName>
        <fullName evidence="4">RING-type E3 ubiquitin transferase</fullName>
        <ecNumber evidence="4">2.3.2.27</ecNumber>
    </recommendedName>
</protein>
<dbReference type="SMART" id="SM00744">
    <property type="entry name" value="RINGv"/>
    <property type="match status" value="1"/>
</dbReference>
<evidence type="ECO:0000256" key="8">
    <source>
        <dbReference type="ARBA" id="ARBA00022771"/>
    </source>
</evidence>
<evidence type="ECO:0000256" key="3">
    <source>
        <dbReference type="ARBA" id="ARBA00004906"/>
    </source>
</evidence>
<keyword evidence="16" id="KW-1185">Reference proteome</keyword>
<dbReference type="AlphaFoldDB" id="A0AAD8NA97"/>
<evidence type="ECO:0000313" key="16">
    <source>
        <dbReference type="Proteomes" id="UP001237642"/>
    </source>
</evidence>
<keyword evidence="7" id="KW-0479">Metal-binding</keyword>
<feature type="transmembrane region" description="Helical" evidence="13">
    <location>
        <begin position="776"/>
        <end position="805"/>
    </location>
</feature>
<dbReference type="GO" id="GO:0008270">
    <property type="term" value="F:zinc ion binding"/>
    <property type="evidence" value="ECO:0007669"/>
    <property type="project" value="UniProtKB-KW"/>
</dbReference>
<organism evidence="15 16">
    <name type="scientific">Heracleum sosnowskyi</name>
    <dbReference type="NCBI Taxonomy" id="360622"/>
    <lineage>
        <taxon>Eukaryota</taxon>
        <taxon>Viridiplantae</taxon>
        <taxon>Streptophyta</taxon>
        <taxon>Embryophyta</taxon>
        <taxon>Tracheophyta</taxon>
        <taxon>Spermatophyta</taxon>
        <taxon>Magnoliopsida</taxon>
        <taxon>eudicotyledons</taxon>
        <taxon>Gunneridae</taxon>
        <taxon>Pentapetalae</taxon>
        <taxon>asterids</taxon>
        <taxon>campanulids</taxon>
        <taxon>Apiales</taxon>
        <taxon>Apiaceae</taxon>
        <taxon>Apioideae</taxon>
        <taxon>apioid superclade</taxon>
        <taxon>Tordylieae</taxon>
        <taxon>Tordyliinae</taxon>
        <taxon>Heracleum</taxon>
    </lineage>
</organism>
<dbReference type="SUPFAM" id="SSF57850">
    <property type="entry name" value="RING/U-box"/>
    <property type="match status" value="1"/>
</dbReference>
<gene>
    <name evidence="15" type="ORF">POM88_002104</name>
</gene>
<dbReference type="PANTHER" id="PTHR13145:SF0">
    <property type="entry name" value="E3 UBIQUITIN-PROTEIN LIGASE MARCHF6"/>
    <property type="match status" value="1"/>
</dbReference>